<evidence type="ECO:0000313" key="1">
    <source>
        <dbReference type="EMBL" id="PTG68287.1"/>
    </source>
</evidence>
<sequence length="109" mass="13006">MAKVDYKRIWQDWKERQMRLFVSMYANAKLSDEKELIRECNLKRAELIEMDKYDGTQEFHNILHDLKEKTQCQKCGSEDIKIDELVEENSGWRLGYGYKCNTCGQIGIY</sequence>
<dbReference type="RefSeq" id="WP_107372785.1">
    <property type="nucleotide sequence ID" value="NZ_PZAO01000031.1"/>
</dbReference>
<comment type="caution">
    <text evidence="1">The sequence shown here is derived from an EMBL/GenBank/DDBJ whole genome shotgun (WGS) entry which is preliminary data.</text>
</comment>
<reference evidence="1 2" key="1">
    <citation type="journal article" date="2016" name="Front. Microbiol.">
        <title>Comprehensive Phylogenetic Analysis of Bovine Non-aureus Staphylococci Species Based on Whole-Genome Sequencing.</title>
        <authorList>
            <person name="Naushad S."/>
            <person name="Barkema H.W."/>
            <person name="Luby C."/>
            <person name="Condas L.A."/>
            <person name="Nobrega D.B."/>
            <person name="Carson D.A."/>
            <person name="De Buck J."/>
        </authorList>
    </citation>
    <scope>NUCLEOTIDE SEQUENCE [LARGE SCALE GENOMIC DNA]</scope>
    <source>
        <strain evidence="1 2">SNUC 1363</strain>
    </source>
</reference>
<dbReference type="EMBL" id="PZAO01000031">
    <property type="protein sequence ID" value="PTG68287.1"/>
    <property type="molecule type" value="Genomic_DNA"/>
</dbReference>
<evidence type="ECO:0000313" key="2">
    <source>
        <dbReference type="Proteomes" id="UP000242008"/>
    </source>
</evidence>
<proteinExistence type="predicted"/>
<keyword evidence="2" id="KW-1185">Reference proteome</keyword>
<protein>
    <submittedName>
        <fullName evidence="1">Uncharacterized protein</fullName>
    </submittedName>
</protein>
<gene>
    <name evidence="1" type="ORF">BU676_10400</name>
</gene>
<dbReference type="Proteomes" id="UP000242008">
    <property type="component" value="Unassembled WGS sequence"/>
</dbReference>
<name>A0ABX5I6F1_STACR</name>
<organism evidence="1 2">
    <name type="scientific">Staphylococcus chromogenes</name>
    <name type="common">Staphylococcus hyicus subsp. chromogenes</name>
    <dbReference type="NCBI Taxonomy" id="46126"/>
    <lineage>
        <taxon>Bacteria</taxon>
        <taxon>Bacillati</taxon>
        <taxon>Bacillota</taxon>
        <taxon>Bacilli</taxon>
        <taxon>Bacillales</taxon>
        <taxon>Staphylococcaceae</taxon>
        <taxon>Staphylococcus</taxon>
    </lineage>
</organism>
<accession>A0ABX5I6F1</accession>